<dbReference type="GeneID" id="88176030"/>
<dbReference type="PROSITE" id="PS50048">
    <property type="entry name" value="ZN2_CY6_FUNGAL_2"/>
    <property type="match status" value="1"/>
</dbReference>
<dbReference type="InterPro" id="IPR052400">
    <property type="entry name" value="Zn2-C6_fungal_TF"/>
</dbReference>
<dbReference type="InterPro" id="IPR036864">
    <property type="entry name" value="Zn2-C6_fun-type_DNA-bd_sf"/>
</dbReference>
<keyword evidence="4" id="KW-1185">Reference proteome</keyword>
<proteinExistence type="predicted"/>
<dbReference type="Proteomes" id="UP001338582">
    <property type="component" value="Chromosome 7"/>
</dbReference>
<sequence length="1181" mass="133797">MPRISLDLTPRPQPQRTRRSHKNSKDGCPNCRAKRVKCGEELPSCRQCVRRKCRCGYLDFPTERLEQLALKNKSKLEAELGLSSTVNSAVTSGTNTPTDDKTLVKKSPSKKKTKKISPVDSKSALYSQHHSSQIASLASRTLPPQQSQSQLDPRYYEHQNGVSDIQNMKSLLMQYSQSEYRPDGSASASAVARIGSNPQPTQMFQSAHLWASTNDSNGTLNNQKYIGPVSNPNYNFHMNNTQHSANPQAGHGQSNMHANDPKLSFTYLDYSSNAHVVQSRMPQQPTPPSLGPGHSQPLLQQDINSGYNPVNASSLDYQRKVMADNADHDSKLSDYQHQSQLGPLNYNLNFQHADTTNHLSDDSHRFKTSNSVAVSPKTTSLFPSSLSNTSGTSSVQHSHKGLSLGGNSFAPGSFEDLLFDQLHDLYGLYMLNMQGNHSYNQEQDSTKNGPGFSRQGPLFEIGDKSVVIDGGNTDSRRSLIKVRDRERSTADLEQPMKPLSRVRSLIYSNAFHAVNQEFGQLQDLVPDNFTLWNDDKLFESSDNLSIKSGDQVLLNQGLTLNDYTSMSPSSTIKSDTNLGSDSTLNQQYQIQDVPFRKGNPLPNAIVRRTTFPRLKIPANLLNHSIESHVQKNKLKALNGGLRSIDAGFDFRPVWDENDAHRFWLIIFEQAAVLDLYFHYFIDKSVNILVRASDAIVNGDDISLNLNLNSSNSQQSLNKFFQFFYNKQDLRILTRKSYISYGNLISKLRESIAVIGEQYTARMSLFSAHGCYVNPSPEMSSFFLMFTGTLMVLKKILDESKTPVINSSLRQEVMLINQFCLASRYPEYPFYVVLELGQTFKTYKHYVQEQIAYYESGLHVDEELQKAFQDPIFHHDLKELEKFLVKLHNQFYPAISECNSYYKMRHNYANDWSIHFASPALIFDLAYEWFRVYPGDKMSMGSKTNPLKRVLYLFFHALAKCLAHVLTPVKSLLIVDACNVTFTKVGMVFTELVTTNSEEYSPLSSIAMTLFKTISFFENRLRLFGFYTENSTVLNGEFLKGVNSDPPTNWKYRDIIHILPPKLVSGEQHVQQFSSSVLSMKNYAFMDELSRDSRYLHLIQAELSRQRYAIDNEPLTFLYEEGLSNHDFNPKSIINRLSYEQLETLKRNGPLLIEAMKTRIENLIASRAEVSRVVTQYGAQTD</sequence>
<evidence type="ECO:0000313" key="4">
    <source>
        <dbReference type="Proteomes" id="UP001338582"/>
    </source>
</evidence>
<dbReference type="EMBL" id="CP138900">
    <property type="protein sequence ID" value="WPK27577.1"/>
    <property type="molecule type" value="Genomic_DNA"/>
</dbReference>
<dbReference type="AlphaFoldDB" id="A0AAX4HH08"/>
<dbReference type="SUPFAM" id="SSF57701">
    <property type="entry name" value="Zn2/Cys6 DNA-binding domain"/>
    <property type="match status" value="1"/>
</dbReference>
<name>A0AAX4HH08_9ASCO</name>
<dbReference type="Pfam" id="PF00172">
    <property type="entry name" value="Zn_clus"/>
    <property type="match status" value="1"/>
</dbReference>
<organism evidence="3 4">
    <name type="scientific">Australozyma saopauloensis</name>
    <dbReference type="NCBI Taxonomy" id="291208"/>
    <lineage>
        <taxon>Eukaryota</taxon>
        <taxon>Fungi</taxon>
        <taxon>Dikarya</taxon>
        <taxon>Ascomycota</taxon>
        <taxon>Saccharomycotina</taxon>
        <taxon>Pichiomycetes</taxon>
        <taxon>Metschnikowiaceae</taxon>
        <taxon>Australozyma</taxon>
    </lineage>
</organism>
<feature type="compositionally biased region" description="Polar residues" evidence="1">
    <location>
        <begin position="83"/>
        <end position="97"/>
    </location>
</feature>
<feature type="region of interest" description="Disordered" evidence="1">
    <location>
        <begin position="83"/>
        <end position="152"/>
    </location>
</feature>
<dbReference type="PROSITE" id="PS00463">
    <property type="entry name" value="ZN2_CY6_FUNGAL_1"/>
    <property type="match status" value="1"/>
</dbReference>
<reference evidence="3 4" key="1">
    <citation type="submission" date="2023-10" db="EMBL/GenBank/DDBJ databases">
        <title>Draft Genome Sequence of Candida saopaulonensis from a very Premature Infant with Sepsis.</title>
        <authorList>
            <person name="Ning Y."/>
            <person name="Dai R."/>
            <person name="Xiao M."/>
            <person name="Xu Y."/>
            <person name="Yan Q."/>
            <person name="Zhang L."/>
        </authorList>
    </citation>
    <scope>NUCLEOTIDE SEQUENCE [LARGE SCALE GENOMIC DNA]</scope>
    <source>
        <strain evidence="3 4">19XY460</strain>
    </source>
</reference>
<feature type="domain" description="Zn(2)-C6 fungal-type" evidence="2">
    <location>
        <begin position="27"/>
        <end position="57"/>
    </location>
</feature>
<evidence type="ECO:0000313" key="3">
    <source>
        <dbReference type="EMBL" id="WPK27577.1"/>
    </source>
</evidence>
<gene>
    <name evidence="3" type="ORF">PUMCH_004970</name>
</gene>
<accession>A0AAX4HH08</accession>
<feature type="region of interest" description="Disordered" evidence="1">
    <location>
        <begin position="1"/>
        <end position="28"/>
    </location>
</feature>
<dbReference type="Gene3D" id="4.10.240.10">
    <property type="entry name" value="Zn(2)-C6 fungal-type DNA-binding domain"/>
    <property type="match status" value="1"/>
</dbReference>
<protein>
    <recommendedName>
        <fullName evidence="2">Zn(2)-C6 fungal-type domain-containing protein</fullName>
    </recommendedName>
</protein>
<evidence type="ECO:0000256" key="1">
    <source>
        <dbReference type="SAM" id="MobiDB-lite"/>
    </source>
</evidence>
<dbReference type="PANTHER" id="PTHR47657:SF7">
    <property type="entry name" value="STEROL REGULATORY ELEMENT-BINDING PROTEIN ECM22"/>
    <property type="match status" value="1"/>
</dbReference>
<evidence type="ECO:0000259" key="2">
    <source>
        <dbReference type="PROSITE" id="PS50048"/>
    </source>
</evidence>
<dbReference type="InterPro" id="IPR001138">
    <property type="entry name" value="Zn2Cys6_DnaBD"/>
</dbReference>
<feature type="compositionally biased region" description="Low complexity" evidence="1">
    <location>
        <begin position="142"/>
        <end position="151"/>
    </location>
</feature>
<dbReference type="GO" id="GO:0000981">
    <property type="term" value="F:DNA-binding transcription factor activity, RNA polymerase II-specific"/>
    <property type="evidence" value="ECO:0007669"/>
    <property type="project" value="InterPro"/>
</dbReference>
<dbReference type="CDD" id="cd00067">
    <property type="entry name" value="GAL4"/>
    <property type="match status" value="1"/>
</dbReference>
<dbReference type="SMART" id="SM00066">
    <property type="entry name" value="GAL4"/>
    <property type="match status" value="1"/>
</dbReference>
<dbReference type="RefSeq" id="XP_062879955.1">
    <property type="nucleotide sequence ID" value="XM_063023885.1"/>
</dbReference>
<feature type="compositionally biased region" description="Polar residues" evidence="1">
    <location>
        <begin position="124"/>
        <end position="139"/>
    </location>
</feature>
<dbReference type="KEGG" id="asau:88176030"/>
<dbReference type="GO" id="GO:0008270">
    <property type="term" value="F:zinc ion binding"/>
    <property type="evidence" value="ECO:0007669"/>
    <property type="project" value="InterPro"/>
</dbReference>
<dbReference type="PANTHER" id="PTHR47657">
    <property type="entry name" value="STEROL REGULATORY ELEMENT-BINDING PROTEIN ECM22"/>
    <property type="match status" value="1"/>
</dbReference>